<evidence type="ECO:0000313" key="2">
    <source>
        <dbReference type="Proteomes" id="UP000019140"/>
    </source>
</evidence>
<dbReference type="EMBL" id="AZHX01000484">
    <property type="protein sequence ID" value="ETX07298.1"/>
    <property type="molecule type" value="Genomic_DNA"/>
</dbReference>
<dbReference type="AlphaFoldDB" id="W4MAT4"/>
<evidence type="ECO:0000313" key="1">
    <source>
        <dbReference type="EMBL" id="ETX07298.1"/>
    </source>
</evidence>
<accession>W4MAT4</accession>
<sequence length="168" mass="18757">MIIGTPMIRVPYLEALPAARYQQPRRGNEPKFEVREVLFRVLGVDLSQIHGFGAYTALKLIGECGRDMMLTNQRLLLGLLFQRASGTLLDVAPQRLGGQLGTTMILHSWDQLFKPHVHVAGSSTESASRTTEKILFVFALWKVLCLVETHQCLQNKSAILRVLAAFPT</sequence>
<name>W4MAT4_9BACT</name>
<comment type="caution">
    <text evidence="1">The sequence shown here is derived from an EMBL/GenBank/DDBJ whole genome shotgun (WGS) entry which is preliminary data.</text>
</comment>
<keyword evidence="2" id="KW-1185">Reference proteome</keyword>
<dbReference type="HOGENOM" id="CLU_1583495_0_0_7"/>
<proteinExistence type="predicted"/>
<dbReference type="Proteomes" id="UP000019140">
    <property type="component" value="Unassembled WGS sequence"/>
</dbReference>
<reference evidence="1 2" key="1">
    <citation type="journal article" date="2014" name="Nature">
        <title>An environmental bacterial taxon with a large and distinct metabolic repertoire.</title>
        <authorList>
            <person name="Wilson M.C."/>
            <person name="Mori T."/>
            <person name="Ruckert C."/>
            <person name="Uria A.R."/>
            <person name="Helf M.J."/>
            <person name="Takada K."/>
            <person name="Gernert C."/>
            <person name="Steffens U.A."/>
            <person name="Heycke N."/>
            <person name="Schmitt S."/>
            <person name="Rinke C."/>
            <person name="Helfrich E.J."/>
            <person name="Brachmann A.O."/>
            <person name="Gurgui C."/>
            <person name="Wakimoto T."/>
            <person name="Kracht M."/>
            <person name="Crusemann M."/>
            <person name="Hentschel U."/>
            <person name="Abe I."/>
            <person name="Matsunaga S."/>
            <person name="Kalinowski J."/>
            <person name="Takeyama H."/>
            <person name="Piel J."/>
        </authorList>
    </citation>
    <scope>NUCLEOTIDE SEQUENCE [LARGE SCALE GENOMIC DNA]</scope>
    <source>
        <strain evidence="2">TSY2</strain>
    </source>
</reference>
<organism evidence="1 2">
    <name type="scientific">Candidatus Entotheonella gemina</name>
    <dbReference type="NCBI Taxonomy" id="1429439"/>
    <lineage>
        <taxon>Bacteria</taxon>
        <taxon>Pseudomonadati</taxon>
        <taxon>Nitrospinota/Tectimicrobiota group</taxon>
        <taxon>Candidatus Tectimicrobiota</taxon>
        <taxon>Candidatus Entotheonellia</taxon>
        <taxon>Candidatus Entotheonellales</taxon>
        <taxon>Candidatus Entotheonellaceae</taxon>
        <taxon>Candidatus Entotheonella</taxon>
    </lineage>
</organism>
<gene>
    <name evidence="1" type="ORF">ETSY2_12045</name>
</gene>
<protein>
    <submittedName>
        <fullName evidence="1">Uncharacterized protein</fullName>
    </submittedName>
</protein>